<dbReference type="SUPFAM" id="SSF103481">
    <property type="entry name" value="Multidrug resistance efflux transporter EmrE"/>
    <property type="match status" value="1"/>
</dbReference>
<evidence type="ECO:0000256" key="8">
    <source>
        <dbReference type="SAM" id="Phobius"/>
    </source>
</evidence>
<keyword evidence="4 7" id="KW-0812">Transmembrane</keyword>
<keyword evidence="10" id="KW-1185">Reference proteome</keyword>
<accession>A0A387BLP4</accession>
<gene>
    <name evidence="9" type="ORF">D7I46_10690</name>
</gene>
<evidence type="ECO:0000256" key="7">
    <source>
        <dbReference type="RuleBase" id="RU003942"/>
    </source>
</evidence>
<feature type="transmembrane region" description="Helical" evidence="8">
    <location>
        <begin position="57"/>
        <end position="78"/>
    </location>
</feature>
<dbReference type="Pfam" id="PF00893">
    <property type="entry name" value="Multi_Drug_Res"/>
    <property type="match status" value="1"/>
</dbReference>
<dbReference type="RefSeq" id="WP_120773356.1">
    <property type="nucleotide sequence ID" value="NZ_CP032627.1"/>
</dbReference>
<sequence>MTWLYLLLAGIFEVVWATTMKLSEGFSNIKFSVMTVLGMFASFIFLALALKKLPLGLAYPLWTGIGAVGTIIVGVLLFKDEIPALTWVFVGLLIIGILGIKMTSGH</sequence>
<dbReference type="PANTHER" id="PTHR30561">
    <property type="entry name" value="SMR FAMILY PROTON-DEPENDENT DRUG EFFLUX TRANSPORTER SUGE"/>
    <property type="match status" value="1"/>
</dbReference>
<evidence type="ECO:0000256" key="4">
    <source>
        <dbReference type="ARBA" id="ARBA00022692"/>
    </source>
</evidence>
<dbReference type="PANTHER" id="PTHR30561:SF0">
    <property type="entry name" value="GUANIDINIUM EXPORTER"/>
    <property type="match status" value="1"/>
</dbReference>
<keyword evidence="2" id="KW-0813">Transport</keyword>
<protein>
    <submittedName>
        <fullName evidence="9">QacE family quaternary ammonium compound efflux SMR transporter</fullName>
    </submittedName>
</protein>
<dbReference type="KEGG" id="lact:D7I46_10690"/>
<dbReference type="InterPro" id="IPR000390">
    <property type="entry name" value="Small_drug/metabolite_transptr"/>
</dbReference>
<comment type="similarity">
    <text evidence="7">Belongs to the drug/metabolite transporter (DMT) superfamily. Small multidrug resistance (SMR) (TC 2.A.7.1) family.</text>
</comment>
<dbReference type="Proteomes" id="UP000269374">
    <property type="component" value="Chromosome"/>
</dbReference>
<keyword evidence="5 8" id="KW-1133">Transmembrane helix</keyword>
<keyword evidence="6 8" id="KW-0472">Membrane</keyword>
<dbReference type="AlphaFoldDB" id="A0A387BLP4"/>
<dbReference type="InterPro" id="IPR045324">
    <property type="entry name" value="Small_multidrug_res"/>
</dbReference>
<evidence type="ECO:0000256" key="5">
    <source>
        <dbReference type="ARBA" id="ARBA00022989"/>
    </source>
</evidence>
<dbReference type="GO" id="GO:0005886">
    <property type="term" value="C:plasma membrane"/>
    <property type="evidence" value="ECO:0007669"/>
    <property type="project" value="UniProtKB-SubCell"/>
</dbReference>
<name>A0A387BLP4_9LACT</name>
<feature type="transmembrane region" description="Helical" evidence="8">
    <location>
        <begin position="84"/>
        <end position="100"/>
    </location>
</feature>
<organism evidence="9 10">
    <name type="scientific">Lactococcus allomyrinae</name>
    <dbReference type="NCBI Taxonomy" id="2419773"/>
    <lineage>
        <taxon>Bacteria</taxon>
        <taxon>Bacillati</taxon>
        <taxon>Bacillota</taxon>
        <taxon>Bacilli</taxon>
        <taxon>Lactobacillales</taxon>
        <taxon>Streptococcaceae</taxon>
        <taxon>Lactococcus</taxon>
    </lineage>
</organism>
<dbReference type="FunFam" id="1.10.3730.20:FF:000001">
    <property type="entry name" value="Quaternary ammonium compound resistance transporter SugE"/>
    <property type="match status" value="1"/>
</dbReference>
<evidence type="ECO:0000256" key="1">
    <source>
        <dbReference type="ARBA" id="ARBA00004651"/>
    </source>
</evidence>
<evidence type="ECO:0000313" key="10">
    <source>
        <dbReference type="Proteomes" id="UP000269374"/>
    </source>
</evidence>
<dbReference type="InterPro" id="IPR037185">
    <property type="entry name" value="EmrE-like"/>
</dbReference>
<evidence type="ECO:0000256" key="2">
    <source>
        <dbReference type="ARBA" id="ARBA00022448"/>
    </source>
</evidence>
<evidence type="ECO:0000256" key="6">
    <source>
        <dbReference type="ARBA" id="ARBA00023136"/>
    </source>
</evidence>
<comment type="subcellular location">
    <subcellularLocation>
        <location evidence="1 7">Cell membrane</location>
        <topology evidence="1 7">Multi-pass membrane protein</topology>
    </subcellularLocation>
</comment>
<dbReference type="EMBL" id="CP032627">
    <property type="protein sequence ID" value="AYG01987.1"/>
    <property type="molecule type" value="Genomic_DNA"/>
</dbReference>
<reference evidence="9 10" key="1">
    <citation type="submission" date="2018-09" db="EMBL/GenBank/DDBJ databases">
        <title>Genome sequencing of strain 1JSPR-7.</title>
        <authorList>
            <person name="Heo J."/>
            <person name="Kim S.-J."/>
            <person name="Kwon S.-W."/>
        </authorList>
    </citation>
    <scope>NUCLEOTIDE SEQUENCE [LARGE SCALE GENOMIC DNA]</scope>
    <source>
        <strain evidence="9 10">1JSPR-7</strain>
    </source>
</reference>
<evidence type="ECO:0000313" key="9">
    <source>
        <dbReference type="EMBL" id="AYG01987.1"/>
    </source>
</evidence>
<proteinExistence type="inferred from homology"/>
<dbReference type="GO" id="GO:0022857">
    <property type="term" value="F:transmembrane transporter activity"/>
    <property type="evidence" value="ECO:0007669"/>
    <property type="project" value="InterPro"/>
</dbReference>
<evidence type="ECO:0000256" key="3">
    <source>
        <dbReference type="ARBA" id="ARBA00022475"/>
    </source>
</evidence>
<feature type="transmembrane region" description="Helical" evidence="8">
    <location>
        <begin position="33"/>
        <end position="50"/>
    </location>
</feature>
<keyword evidence="3" id="KW-1003">Cell membrane</keyword>
<dbReference type="Gene3D" id="1.10.3730.20">
    <property type="match status" value="1"/>
</dbReference>
<dbReference type="OrthoDB" id="21828at2"/>